<dbReference type="Gene3D" id="3.30.460.90">
    <property type="match status" value="1"/>
</dbReference>
<accession>Q4SMH9</accession>
<dbReference type="InterPro" id="IPR049097">
    <property type="entry name" value="MID51-like_C"/>
</dbReference>
<evidence type="ECO:0000313" key="8">
    <source>
        <dbReference type="EMBL" id="CAF98153.1"/>
    </source>
</evidence>
<proteinExistence type="predicted"/>
<evidence type="ECO:0000259" key="7">
    <source>
        <dbReference type="Pfam" id="PF21297"/>
    </source>
</evidence>
<comment type="subcellular location">
    <subcellularLocation>
        <location evidence="1">Membrane</location>
        <topology evidence="1">Single-pass membrane protein</topology>
    </subcellularLocation>
</comment>
<dbReference type="Pfam" id="PF21297">
    <property type="entry name" value="MID51-like_C"/>
    <property type="match status" value="1"/>
</dbReference>
<keyword evidence="3 6" id="KW-1133">Transmembrane helix</keyword>
<dbReference type="GO" id="GO:0007005">
    <property type="term" value="P:mitochondrion organization"/>
    <property type="evidence" value="ECO:0007669"/>
    <property type="project" value="InterPro"/>
</dbReference>
<comment type="caution">
    <text evidence="8">The sequence shown here is derived from an EMBL/GenBank/DDBJ whole genome shotgun (WGS) entry which is preliminary data.</text>
</comment>
<name>Q4SMH9_TETNG</name>
<evidence type="ECO:0000256" key="5">
    <source>
        <dbReference type="SAM" id="MobiDB-lite"/>
    </source>
</evidence>
<keyword evidence="2 6" id="KW-0812">Transmembrane</keyword>
<dbReference type="AlphaFoldDB" id="Q4SMH9"/>
<feature type="region of interest" description="Disordered" evidence="5">
    <location>
        <begin position="307"/>
        <end position="412"/>
    </location>
</feature>
<feature type="compositionally biased region" description="Pro residues" evidence="5">
    <location>
        <begin position="341"/>
        <end position="357"/>
    </location>
</feature>
<dbReference type="OrthoDB" id="5964386at2759"/>
<dbReference type="PANTHER" id="PTHR16451">
    <property type="entry name" value="MITOCHONDRIAL DYNAMICS PROTEINS 49/51 FAMILY MEMBER"/>
    <property type="match status" value="1"/>
</dbReference>
<dbReference type="PANTHER" id="PTHR16451:SF13">
    <property type="entry name" value="MITOCHONDRIAL DYNAMICS PROTEIN MID49"/>
    <property type="match status" value="1"/>
</dbReference>
<reference evidence="8" key="2">
    <citation type="submission" date="2004-02" db="EMBL/GenBank/DDBJ databases">
        <authorList>
            <consortium name="Genoscope"/>
            <consortium name="Whitehead Institute Centre for Genome Research"/>
        </authorList>
    </citation>
    <scope>NUCLEOTIDE SEQUENCE</scope>
</reference>
<dbReference type="KEGG" id="tng:GSTEN00015750G001"/>
<evidence type="ECO:0000256" key="2">
    <source>
        <dbReference type="ARBA" id="ARBA00022692"/>
    </source>
</evidence>
<dbReference type="InterPro" id="IPR045909">
    <property type="entry name" value="MID49/MID51"/>
</dbReference>
<evidence type="ECO:0000256" key="6">
    <source>
        <dbReference type="SAM" id="Phobius"/>
    </source>
</evidence>
<evidence type="ECO:0000256" key="1">
    <source>
        <dbReference type="ARBA" id="ARBA00004167"/>
    </source>
</evidence>
<organism evidence="8">
    <name type="scientific">Tetraodon nigroviridis</name>
    <name type="common">Spotted green pufferfish</name>
    <name type="synonym">Chelonodon nigroviridis</name>
    <dbReference type="NCBI Taxonomy" id="99883"/>
    <lineage>
        <taxon>Eukaryota</taxon>
        <taxon>Metazoa</taxon>
        <taxon>Chordata</taxon>
        <taxon>Craniata</taxon>
        <taxon>Vertebrata</taxon>
        <taxon>Euteleostomi</taxon>
        <taxon>Actinopterygii</taxon>
        <taxon>Neopterygii</taxon>
        <taxon>Teleostei</taxon>
        <taxon>Neoteleostei</taxon>
        <taxon>Acanthomorphata</taxon>
        <taxon>Eupercaria</taxon>
        <taxon>Tetraodontiformes</taxon>
        <taxon>Tetradontoidea</taxon>
        <taxon>Tetraodontidae</taxon>
        <taxon>Tetraodon</taxon>
    </lineage>
</organism>
<feature type="compositionally biased region" description="Polar residues" evidence="5">
    <location>
        <begin position="101"/>
        <end position="111"/>
    </location>
</feature>
<dbReference type="EMBL" id="CAAE01014547">
    <property type="protein sequence ID" value="CAF98153.1"/>
    <property type="molecule type" value="Genomic_DNA"/>
</dbReference>
<dbReference type="GO" id="GO:0090141">
    <property type="term" value="P:positive regulation of mitochondrial fission"/>
    <property type="evidence" value="ECO:0007669"/>
    <property type="project" value="TreeGrafter"/>
</dbReference>
<dbReference type="GO" id="GO:0005741">
    <property type="term" value="C:mitochondrial outer membrane"/>
    <property type="evidence" value="ECO:0007669"/>
    <property type="project" value="InterPro"/>
</dbReference>
<sequence length="456" mass="49251">MNFQSTRRRGEDGVATVINFLLSNARLVLGVGGAAILGIATLAVKRVERAGRAADDEKVEQKISGLVSASPPLTQKGREGARINRVAKTTKQQKADLCQPPRSSLETQPNSDPKPKKLQLCVLTLQERLQQFYHSRAALAPHEVQRAQALALDICTEVQGFLHRRHPDMPLGEMSIGGSLLDNLQVVCADHACLLVPLELEASLWRRSLERKRCSHTRCTGWSAGSTWSTFQEDAATGTGAPRQVSVLETLLFCSVQTLRLSLSPRYLRVQRSARVHLHFTSAEGGGRGPDGPAGAHLPLGQRLAPVSVSLGDPAPGPAGRGRRRMPDKDPQNPQGRVPAEPRPAAPGGPPAGQPHPAPERRPERLVRQPPGRQVPAVRHGADRLPGARSRPQPLQACRQPAEQAVGGPGGPDGLHALLRRVRARNLAHVTRLSLGSAARIQVFTLRLLRVPGNEF</sequence>
<gene>
    <name evidence="8" type="ORF">GSTENG00015750001</name>
</gene>
<evidence type="ECO:0000256" key="3">
    <source>
        <dbReference type="ARBA" id="ARBA00022989"/>
    </source>
</evidence>
<reference evidence="8" key="1">
    <citation type="journal article" date="2004" name="Nature">
        <title>Genome duplication in the teleost fish Tetraodon nigroviridis reveals the early vertebrate proto-karyotype.</title>
        <authorList>
            <person name="Jaillon O."/>
            <person name="Aury J.-M."/>
            <person name="Brunet F."/>
            <person name="Petit J.-L."/>
            <person name="Stange-Thomann N."/>
            <person name="Mauceli E."/>
            <person name="Bouneau L."/>
            <person name="Fischer C."/>
            <person name="Ozouf-Costaz C."/>
            <person name="Bernot A."/>
            <person name="Nicaud S."/>
            <person name="Jaffe D."/>
            <person name="Fisher S."/>
            <person name="Lutfalla G."/>
            <person name="Dossat C."/>
            <person name="Segurens B."/>
            <person name="Dasilva C."/>
            <person name="Salanoubat M."/>
            <person name="Levy M."/>
            <person name="Boudet N."/>
            <person name="Castellano S."/>
            <person name="Anthouard V."/>
            <person name="Jubin C."/>
            <person name="Castelli V."/>
            <person name="Katinka M."/>
            <person name="Vacherie B."/>
            <person name="Biemont C."/>
            <person name="Skalli Z."/>
            <person name="Cattolico L."/>
            <person name="Poulain J."/>
            <person name="De Berardinis V."/>
            <person name="Cruaud C."/>
            <person name="Duprat S."/>
            <person name="Brottier P."/>
            <person name="Coutanceau J.-P."/>
            <person name="Gouzy J."/>
            <person name="Parra G."/>
            <person name="Lardier G."/>
            <person name="Chapple C."/>
            <person name="McKernan K.J."/>
            <person name="McEwan P."/>
            <person name="Bosak S."/>
            <person name="Kellis M."/>
            <person name="Volff J.-N."/>
            <person name="Guigo R."/>
            <person name="Zody M.C."/>
            <person name="Mesirov J."/>
            <person name="Lindblad-Toh K."/>
            <person name="Birren B."/>
            <person name="Nusbaum C."/>
            <person name="Kahn D."/>
            <person name="Robinson-Rechavi M."/>
            <person name="Laudet V."/>
            <person name="Schachter V."/>
            <person name="Quetier F."/>
            <person name="Saurin W."/>
            <person name="Scarpelli C."/>
            <person name="Wincker P."/>
            <person name="Lander E.S."/>
            <person name="Weissenbach J."/>
            <person name="Roest Crollius H."/>
        </authorList>
    </citation>
    <scope>NUCLEOTIDE SEQUENCE [LARGE SCALE GENOMIC DNA]</scope>
</reference>
<feature type="compositionally biased region" description="Basic and acidic residues" evidence="5">
    <location>
        <begin position="358"/>
        <end position="367"/>
    </location>
</feature>
<feature type="domain" description="Mitochondrial dynamics protein MID51-like C-terminal" evidence="7">
    <location>
        <begin position="143"/>
        <end position="206"/>
    </location>
</feature>
<feature type="transmembrane region" description="Helical" evidence="6">
    <location>
        <begin position="20"/>
        <end position="44"/>
    </location>
</feature>
<feature type="region of interest" description="Disordered" evidence="5">
    <location>
        <begin position="89"/>
        <end position="114"/>
    </location>
</feature>
<keyword evidence="4 6" id="KW-0472">Membrane</keyword>
<protein>
    <submittedName>
        <fullName evidence="8">(spotted green pufferfish) hypothetical protein</fullName>
    </submittedName>
</protein>
<evidence type="ECO:0000256" key="4">
    <source>
        <dbReference type="ARBA" id="ARBA00023136"/>
    </source>
</evidence>